<dbReference type="AlphaFoldDB" id="A0ABD0TKV1"/>
<accession>A0ABD0TKV1</accession>
<evidence type="ECO:0000313" key="11">
    <source>
        <dbReference type="Proteomes" id="UP001549921"/>
    </source>
</evidence>
<dbReference type="Pfam" id="PF04588">
    <property type="entry name" value="HIG_1_N"/>
    <property type="match status" value="1"/>
</dbReference>
<keyword evidence="2 6" id="KW-0812">Transmembrane</keyword>
<gene>
    <name evidence="9" type="ORF">ABMA27_011584</name>
    <name evidence="8" type="ORF">ABMA28_011836</name>
</gene>
<organism evidence="8 11">
    <name type="scientific">Loxostege sticticalis</name>
    <name type="common">Beet webworm moth</name>
    <dbReference type="NCBI Taxonomy" id="481309"/>
    <lineage>
        <taxon>Eukaryota</taxon>
        <taxon>Metazoa</taxon>
        <taxon>Ecdysozoa</taxon>
        <taxon>Arthropoda</taxon>
        <taxon>Hexapoda</taxon>
        <taxon>Insecta</taxon>
        <taxon>Pterygota</taxon>
        <taxon>Neoptera</taxon>
        <taxon>Endopterygota</taxon>
        <taxon>Lepidoptera</taxon>
        <taxon>Glossata</taxon>
        <taxon>Ditrysia</taxon>
        <taxon>Pyraloidea</taxon>
        <taxon>Crambidae</taxon>
        <taxon>Pyraustinae</taxon>
        <taxon>Loxostege</taxon>
    </lineage>
</organism>
<evidence type="ECO:0000256" key="4">
    <source>
        <dbReference type="ARBA" id="ARBA00023128"/>
    </source>
</evidence>
<evidence type="ECO:0000313" key="8">
    <source>
        <dbReference type="EMBL" id="KAL0849905.1"/>
    </source>
</evidence>
<dbReference type="GO" id="GO:0031966">
    <property type="term" value="C:mitochondrial membrane"/>
    <property type="evidence" value="ECO:0007669"/>
    <property type="project" value="UniProtKB-SubCell"/>
</dbReference>
<comment type="subcellular location">
    <subcellularLocation>
        <location evidence="1">Mitochondrion membrane</location>
    </subcellularLocation>
</comment>
<evidence type="ECO:0000259" key="7">
    <source>
        <dbReference type="PROSITE" id="PS51503"/>
    </source>
</evidence>
<dbReference type="PROSITE" id="PS51503">
    <property type="entry name" value="HIG1"/>
    <property type="match status" value="1"/>
</dbReference>
<feature type="transmembrane region" description="Helical" evidence="6">
    <location>
        <begin position="65"/>
        <end position="83"/>
    </location>
</feature>
<dbReference type="PANTHER" id="PTHR12297">
    <property type="entry name" value="HYPOXIA-INDUCBILE GENE 1 HIG1 -RELATED"/>
    <property type="match status" value="1"/>
</dbReference>
<dbReference type="Gene3D" id="6.10.140.1320">
    <property type="match status" value="1"/>
</dbReference>
<dbReference type="PANTHER" id="PTHR12297:SF3">
    <property type="entry name" value="HIG1 DOMAIN FAMILY MEMBER 1A"/>
    <property type="match status" value="1"/>
</dbReference>
<evidence type="ECO:0000256" key="3">
    <source>
        <dbReference type="ARBA" id="ARBA00022989"/>
    </source>
</evidence>
<comment type="caution">
    <text evidence="8">The sequence shown here is derived from an EMBL/GenBank/DDBJ whole genome shotgun (WGS) entry which is preliminary data.</text>
</comment>
<evidence type="ECO:0000256" key="2">
    <source>
        <dbReference type="ARBA" id="ARBA00022692"/>
    </source>
</evidence>
<dbReference type="EMBL" id="JBEUOH010000003">
    <property type="protein sequence ID" value="KAL0895465.1"/>
    <property type="molecule type" value="Genomic_DNA"/>
</dbReference>
<keyword evidence="5 6" id="KW-0472">Membrane</keyword>
<sequence>MAEEKPTFDYHEESHSEKLARKSKESPFMVIGIAGLAASVGYGIYKYKHKGSMSTSVFLMQFRVIAQGAAVGALTAGMMYTLYNNHFAKKPAINEVSANKH</sequence>
<keyword evidence="3 6" id="KW-1133">Transmembrane helix</keyword>
<keyword evidence="10" id="KW-1185">Reference proteome</keyword>
<feature type="domain" description="HIG1" evidence="7">
    <location>
        <begin position="1"/>
        <end position="92"/>
    </location>
</feature>
<evidence type="ECO:0000313" key="9">
    <source>
        <dbReference type="EMBL" id="KAL0895465.1"/>
    </source>
</evidence>
<dbReference type="EMBL" id="JBEDNZ010000003">
    <property type="protein sequence ID" value="KAL0849905.1"/>
    <property type="molecule type" value="Genomic_DNA"/>
</dbReference>
<protein>
    <recommendedName>
        <fullName evidence="7">HIG1 domain-containing protein</fullName>
    </recommendedName>
</protein>
<dbReference type="Proteomes" id="UP001549921">
    <property type="component" value="Unassembled WGS sequence"/>
</dbReference>
<evidence type="ECO:0000256" key="5">
    <source>
        <dbReference type="ARBA" id="ARBA00023136"/>
    </source>
</evidence>
<dbReference type="Proteomes" id="UP001549920">
    <property type="component" value="Unassembled WGS sequence"/>
</dbReference>
<evidence type="ECO:0000313" key="10">
    <source>
        <dbReference type="Proteomes" id="UP001549920"/>
    </source>
</evidence>
<dbReference type="InterPro" id="IPR050355">
    <property type="entry name" value="RCF1"/>
</dbReference>
<evidence type="ECO:0000256" key="1">
    <source>
        <dbReference type="ARBA" id="ARBA00004325"/>
    </source>
</evidence>
<feature type="transmembrane region" description="Helical" evidence="6">
    <location>
        <begin position="28"/>
        <end position="45"/>
    </location>
</feature>
<evidence type="ECO:0000256" key="6">
    <source>
        <dbReference type="SAM" id="Phobius"/>
    </source>
</evidence>
<dbReference type="InterPro" id="IPR007667">
    <property type="entry name" value="Hypoxia_induced_domain"/>
</dbReference>
<name>A0ABD0TKV1_LOXSC</name>
<proteinExistence type="predicted"/>
<keyword evidence="4" id="KW-0496">Mitochondrion</keyword>
<reference evidence="10 11" key="1">
    <citation type="submission" date="2024-06" db="EMBL/GenBank/DDBJ databases">
        <title>A chromosome-level genome assembly of beet webworm, Loxostege sticticalis.</title>
        <authorList>
            <person name="Zhang Y."/>
        </authorList>
    </citation>
    <scope>NUCLEOTIDE SEQUENCE [LARGE SCALE GENOMIC DNA]</scope>
    <source>
        <strain evidence="9">AQ026</strain>
        <strain evidence="8">AQ028</strain>
        <tissue evidence="8">Male pupae</tissue>
        <tissue evidence="9">Whole body</tissue>
    </source>
</reference>